<sequence>MSMSALSLRLAAYASRFQKGKLSVPPRKYDVFLSFRGGDARTCFADFLYKSLSATGLRVFRDDASNQQTGPEVLQAIRTCRIVIPIISQLYAQSKRCLRELTEIMDCRTKHGISVFPVFYKVNVADLGRQCGNLRKFEEALCEHEMQSRREEVQEWAEALCSLTRIRGWMSQAIANGHGGKLVKMVVAKVSSEVEMSWIERCSLFIESAIHYFLDRKRRESKCQVFLSFRGADTRYNLAAFLYTSLVAEGIQVFNDDDPSLIGKDCVHEIRNAIDHCKISIPILSSNYASSPWCLEALAQMAECKRTKGQMILPIFYKVDTSHVRDVSHSFGKYMLRHKELVDEITYERWERVLREIGCSRGWVSENIANGHEAVLVKEVVKEVSRLLDNPRAHDPLSPSTEY</sequence>
<evidence type="ECO:0000256" key="2">
    <source>
        <dbReference type="ARBA" id="ARBA00022801"/>
    </source>
</evidence>
<evidence type="ECO:0000313" key="6">
    <source>
        <dbReference type="EMBL" id="KAL3741239.1"/>
    </source>
</evidence>
<dbReference type="Pfam" id="PF01582">
    <property type="entry name" value="TIR"/>
    <property type="match status" value="2"/>
</dbReference>
<protein>
    <recommendedName>
        <fullName evidence="1">ADP-ribosyl cyclase/cyclic ADP-ribose hydrolase</fullName>
        <ecNumber evidence="1">3.2.2.6</ecNumber>
    </recommendedName>
</protein>
<dbReference type="SUPFAM" id="SSF52200">
    <property type="entry name" value="Toll/Interleukin receptor TIR domain"/>
    <property type="match status" value="2"/>
</dbReference>
<keyword evidence="7" id="KW-1185">Reference proteome</keyword>
<dbReference type="EMBL" id="JBJKBG010000004">
    <property type="protein sequence ID" value="KAL3741239.1"/>
    <property type="molecule type" value="Genomic_DNA"/>
</dbReference>
<dbReference type="PANTHER" id="PTHR32009">
    <property type="entry name" value="TMV RESISTANCE PROTEIN N-LIKE"/>
    <property type="match status" value="1"/>
</dbReference>
<feature type="domain" description="TIR" evidence="5">
    <location>
        <begin position="27"/>
        <end position="160"/>
    </location>
</feature>
<comment type="caution">
    <text evidence="6">The sequence shown here is derived from an EMBL/GenBank/DDBJ whole genome shotgun (WGS) entry which is preliminary data.</text>
</comment>
<evidence type="ECO:0000256" key="1">
    <source>
        <dbReference type="ARBA" id="ARBA00011982"/>
    </source>
</evidence>
<keyword evidence="2" id="KW-0378">Hydrolase</keyword>
<dbReference type="PANTHER" id="PTHR32009:SF39">
    <property type="entry name" value="TIR DOMAIN-CONTAINING PROTEIN"/>
    <property type="match status" value="1"/>
</dbReference>
<dbReference type="AlphaFoldDB" id="A0ABD3KSG4"/>
<accession>A0ABD3KSG4</accession>
<dbReference type="EC" id="3.2.2.6" evidence="1"/>
<dbReference type="GO" id="GO:0061809">
    <property type="term" value="F:NAD+ nucleosidase activity, cyclic ADP-ribose generating"/>
    <property type="evidence" value="ECO:0007669"/>
    <property type="project" value="UniProtKB-EC"/>
</dbReference>
<evidence type="ECO:0000256" key="3">
    <source>
        <dbReference type="ARBA" id="ARBA00023027"/>
    </source>
</evidence>
<dbReference type="Proteomes" id="UP001634007">
    <property type="component" value="Unassembled WGS sequence"/>
</dbReference>
<dbReference type="Gene3D" id="3.40.50.10140">
    <property type="entry name" value="Toll/interleukin-1 receptor homology (TIR) domain"/>
    <property type="match status" value="2"/>
</dbReference>
<dbReference type="SMART" id="SM00255">
    <property type="entry name" value="TIR"/>
    <property type="match status" value="2"/>
</dbReference>
<dbReference type="InterPro" id="IPR035897">
    <property type="entry name" value="Toll_tir_struct_dom_sf"/>
</dbReference>
<gene>
    <name evidence="6" type="ORF">ACJRO7_016812</name>
</gene>
<feature type="domain" description="TIR" evidence="5">
    <location>
        <begin position="221"/>
        <end position="388"/>
    </location>
</feature>
<comment type="catalytic activity">
    <reaction evidence="4">
        <text>NAD(+) + H2O = ADP-D-ribose + nicotinamide + H(+)</text>
        <dbReference type="Rhea" id="RHEA:16301"/>
        <dbReference type="ChEBI" id="CHEBI:15377"/>
        <dbReference type="ChEBI" id="CHEBI:15378"/>
        <dbReference type="ChEBI" id="CHEBI:17154"/>
        <dbReference type="ChEBI" id="CHEBI:57540"/>
        <dbReference type="ChEBI" id="CHEBI:57967"/>
        <dbReference type="EC" id="3.2.2.6"/>
    </reaction>
    <physiologicalReaction direction="left-to-right" evidence="4">
        <dbReference type="Rhea" id="RHEA:16302"/>
    </physiologicalReaction>
</comment>
<dbReference type="InterPro" id="IPR000157">
    <property type="entry name" value="TIR_dom"/>
</dbReference>
<evidence type="ECO:0000259" key="5">
    <source>
        <dbReference type="PROSITE" id="PS50104"/>
    </source>
</evidence>
<keyword evidence="3" id="KW-0520">NAD</keyword>
<evidence type="ECO:0000256" key="4">
    <source>
        <dbReference type="ARBA" id="ARBA00047304"/>
    </source>
</evidence>
<proteinExistence type="predicted"/>
<reference evidence="6 7" key="1">
    <citation type="submission" date="2024-11" db="EMBL/GenBank/DDBJ databases">
        <title>Chromosome-level genome assembly of Eucalyptus globulus Labill. provides insights into its genome evolution.</title>
        <authorList>
            <person name="Li X."/>
        </authorList>
    </citation>
    <scope>NUCLEOTIDE SEQUENCE [LARGE SCALE GENOMIC DNA]</scope>
    <source>
        <strain evidence="6">CL2024</strain>
        <tissue evidence="6">Fresh tender leaves</tissue>
    </source>
</reference>
<evidence type="ECO:0000313" key="7">
    <source>
        <dbReference type="Proteomes" id="UP001634007"/>
    </source>
</evidence>
<name>A0ABD3KSG4_EUCGL</name>
<organism evidence="6 7">
    <name type="scientific">Eucalyptus globulus</name>
    <name type="common">Tasmanian blue gum</name>
    <dbReference type="NCBI Taxonomy" id="34317"/>
    <lineage>
        <taxon>Eukaryota</taxon>
        <taxon>Viridiplantae</taxon>
        <taxon>Streptophyta</taxon>
        <taxon>Embryophyta</taxon>
        <taxon>Tracheophyta</taxon>
        <taxon>Spermatophyta</taxon>
        <taxon>Magnoliopsida</taxon>
        <taxon>eudicotyledons</taxon>
        <taxon>Gunneridae</taxon>
        <taxon>Pentapetalae</taxon>
        <taxon>rosids</taxon>
        <taxon>malvids</taxon>
        <taxon>Myrtales</taxon>
        <taxon>Myrtaceae</taxon>
        <taxon>Myrtoideae</taxon>
        <taxon>Eucalypteae</taxon>
        <taxon>Eucalyptus</taxon>
    </lineage>
</organism>
<dbReference type="PROSITE" id="PS50104">
    <property type="entry name" value="TIR"/>
    <property type="match status" value="2"/>
</dbReference>